<sequence length="137" mass="15838">MTAPYPTLEQMGITSFDSISRYRLRREARADVLKVYYHRPSGSFLSRSKKFTFARPRANVPVEFQKTDAWHQLEDTSPILRQALVELHALLQPAEAPAEDNTSAQATKQQLLADLEHMERVMKDKLDELRRQIDALK</sequence>
<proteinExistence type="predicted"/>
<dbReference type="InterPro" id="IPR020911">
    <property type="entry name" value="UPF0325"/>
</dbReference>
<dbReference type="RefSeq" id="WP_344961658.1">
    <property type="nucleotide sequence ID" value="NZ_BAABDS010000003.1"/>
</dbReference>
<protein>
    <recommendedName>
        <fullName evidence="3">DUF3461 domain-containing protein</fullName>
    </recommendedName>
</protein>
<reference evidence="2" key="1">
    <citation type="journal article" date="2019" name="Int. J. Syst. Evol. Microbiol.">
        <title>The Global Catalogue of Microorganisms (GCM) 10K type strain sequencing project: providing services to taxonomists for standard genome sequencing and annotation.</title>
        <authorList>
            <consortium name="The Broad Institute Genomics Platform"/>
            <consortium name="The Broad Institute Genome Sequencing Center for Infectious Disease"/>
            <person name="Wu L."/>
            <person name="Ma J."/>
        </authorList>
    </citation>
    <scope>NUCLEOTIDE SEQUENCE [LARGE SCALE GENOMIC DNA]</scope>
    <source>
        <strain evidence="2">JCM 17329</strain>
    </source>
</reference>
<dbReference type="Pfam" id="PF11944">
    <property type="entry name" value="DUF3461"/>
    <property type="match status" value="1"/>
</dbReference>
<name>A0ABP7D6E3_9GAMM</name>
<gene>
    <name evidence="1" type="ORF">GCM10022421_02740</name>
</gene>
<evidence type="ECO:0000313" key="1">
    <source>
        <dbReference type="EMBL" id="GAA3699804.1"/>
    </source>
</evidence>
<dbReference type="Proteomes" id="UP001501479">
    <property type="component" value="Unassembled WGS sequence"/>
</dbReference>
<evidence type="ECO:0008006" key="3">
    <source>
        <dbReference type="Google" id="ProtNLM"/>
    </source>
</evidence>
<organism evidence="1 2">
    <name type="scientific">Oceanisphaera sediminis</name>
    <dbReference type="NCBI Taxonomy" id="981381"/>
    <lineage>
        <taxon>Bacteria</taxon>
        <taxon>Pseudomonadati</taxon>
        <taxon>Pseudomonadota</taxon>
        <taxon>Gammaproteobacteria</taxon>
        <taxon>Aeromonadales</taxon>
        <taxon>Aeromonadaceae</taxon>
        <taxon>Oceanisphaera</taxon>
    </lineage>
</organism>
<keyword evidence="2" id="KW-1185">Reference proteome</keyword>
<comment type="caution">
    <text evidence="1">The sequence shown here is derived from an EMBL/GenBank/DDBJ whole genome shotgun (WGS) entry which is preliminary data.</text>
</comment>
<dbReference type="EMBL" id="BAABDS010000003">
    <property type="protein sequence ID" value="GAA3699804.1"/>
    <property type="molecule type" value="Genomic_DNA"/>
</dbReference>
<accession>A0ABP7D6E3</accession>
<evidence type="ECO:0000313" key="2">
    <source>
        <dbReference type="Proteomes" id="UP001501479"/>
    </source>
</evidence>